<dbReference type="EMBL" id="LZJY01000272">
    <property type="protein sequence ID" value="OBH97768.1"/>
    <property type="molecule type" value="Genomic_DNA"/>
</dbReference>
<accession>A0A1A2V8Z6</accession>
<proteinExistence type="predicted"/>
<dbReference type="InterPro" id="IPR018488">
    <property type="entry name" value="cNMP-bd_CS"/>
</dbReference>
<dbReference type="RefSeq" id="WP_067307439.1">
    <property type="nucleotide sequence ID" value="NZ_LZJY01000272.1"/>
</dbReference>
<dbReference type="InterPro" id="IPR018490">
    <property type="entry name" value="cNMP-bd_dom_sf"/>
</dbReference>
<dbReference type="Pfam" id="PF00027">
    <property type="entry name" value="cNMP_binding"/>
    <property type="match status" value="1"/>
</dbReference>
<dbReference type="Proteomes" id="UP000092207">
    <property type="component" value="Unassembled WGS sequence"/>
</dbReference>
<dbReference type="CDD" id="cd00038">
    <property type="entry name" value="CAP_ED"/>
    <property type="match status" value="1"/>
</dbReference>
<dbReference type="SUPFAM" id="SSF51206">
    <property type="entry name" value="cAMP-binding domain-like"/>
    <property type="match status" value="1"/>
</dbReference>
<dbReference type="PANTHER" id="PTHR23011">
    <property type="entry name" value="CYCLIC NUCLEOTIDE-BINDING DOMAIN CONTAINING PROTEIN"/>
    <property type="match status" value="1"/>
</dbReference>
<sequence>MKADEKQYLEDARRLRQYATFEKFSDAELQRLARVAHRTSTSAPLPLIHEQTPSDSCYILLSGEVGVYAGRDRIAVLGPGEVIGESALHRGRLRSATVTTMGPAEVLRIERDELARALDDIPALREIIDASVARHVPVDLPPKPKPARTKLGASLHTELVERFEQAADAAGVDVADALEDAMTRWIERSSTS</sequence>
<evidence type="ECO:0000313" key="3">
    <source>
        <dbReference type="Proteomes" id="UP000092207"/>
    </source>
</evidence>
<evidence type="ECO:0000313" key="2">
    <source>
        <dbReference type="EMBL" id="OBH97768.1"/>
    </source>
</evidence>
<protein>
    <submittedName>
        <fullName evidence="2">cAMP-binding protein</fullName>
    </submittedName>
</protein>
<comment type="caution">
    <text evidence="2">The sequence shown here is derived from an EMBL/GenBank/DDBJ whole genome shotgun (WGS) entry which is preliminary data.</text>
</comment>
<dbReference type="InterPro" id="IPR014710">
    <property type="entry name" value="RmlC-like_jellyroll"/>
</dbReference>
<evidence type="ECO:0000259" key="1">
    <source>
        <dbReference type="PROSITE" id="PS50042"/>
    </source>
</evidence>
<name>A0A1A2V8Z6_MYCSC</name>
<dbReference type="PROSITE" id="PS50042">
    <property type="entry name" value="CNMP_BINDING_3"/>
    <property type="match status" value="1"/>
</dbReference>
<reference evidence="2 3" key="1">
    <citation type="submission" date="2016-06" db="EMBL/GenBank/DDBJ databases">
        <authorList>
            <person name="Kjaerup R.B."/>
            <person name="Dalgaard T.S."/>
            <person name="Juul-Madsen H.R."/>
        </authorList>
    </citation>
    <scope>NUCLEOTIDE SEQUENCE [LARGE SCALE GENOMIC DNA]</scope>
    <source>
        <strain evidence="2 3">E2838</strain>
    </source>
</reference>
<dbReference type="Gene3D" id="2.60.120.10">
    <property type="entry name" value="Jelly Rolls"/>
    <property type="match status" value="1"/>
</dbReference>
<dbReference type="AlphaFoldDB" id="A0A1A2V8Z6"/>
<gene>
    <name evidence="2" type="ORF">A5679_20400</name>
</gene>
<dbReference type="PANTHER" id="PTHR23011:SF28">
    <property type="entry name" value="CYCLIC NUCLEOTIDE-BINDING DOMAIN CONTAINING PROTEIN"/>
    <property type="match status" value="1"/>
</dbReference>
<dbReference type="InterPro" id="IPR000595">
    <property type="entry name" value="cNMP-bd_dom"/>
</dbReference>
<dbReference type="PROSITE" id="PS00889">
    <property type="entry name" value="CNMP_BINDING_2"/>
    <property type="match status" value="1"/>
</dbReference>
<organism evidence="2 3">
    <name type="scientific">Mycobacterium scrofulaceum</name>
    <dbReference type="NCBI Taxonomy" id="1783"/>
    <lineage>
        <taxon>Bacteria</taxon>
        <taxon>Bacillati</taxon>
        <taxon>Actinomycetota</taxon>
        <taxon>Actinomycetes</taxon>
        <taxon>Mycobacteriales</taxon>
        <taxon>Mycobacteriaceae</taxon>
        <taxon>Mycobacterium</taxon>
    </lineage>
</organism>
<dbReference type="SMART" id="SM00100">
    <property type="entry name" value="cNMP"/>
    <property type="match status" value="1"/>
</dbReference>
<feature type="domain" description="Cyclic nucleotide-binding" evidence="1">
    <location>
        <begin position="20"/>
        <end position="135"/>
    </location>
</feature>